<organism evidence="11 12">
    <name type="scientific">Yanghanlia caeni</name>
    <dbReference type="NCBI Taxonomy" id="3064283"/>
    <lineage>
        <taxon>Bacteria</taxon>
        <taxon>Pseudomonadati</taxon>
        <taxon>Pseudomonadota</taxon>
        <taxon>Betaproteobacteria</taxon>
        <taxon>Burkholderiales</taxon>
        <taxon>Alcaligenaceae</taxon>
        <taxon>Yanghanlia</taxon>
    </lineage>
</organism>
<evidence type="ECO:0000256" key="7">
    <source>
        <dbReference type="ARBA" id="ARBA00023136"/>
    </source>
</evidence>
<proteinExistence type="inferred from homology"/>
<evidence type="ECO:0000256" key="6">
    <source>
        <dbReference type="ARBA" id="ARBA00022989"/>
    </source>
</evidence>
<comment type="subunit">
    <text evidence="9">The complex comprises the extracytoplasmic solute receptor protein and the two transmembrane proteins.</text>
</comment>
<dbReference type="RefSeq" id="WP_347287706.1">
    <property type="nucleotide sequence ID" value="NZ_JAUZQE010000060.1"/>
</dbReference>
<comment type="similarity">
    <text evidence="8 9">Belongs to the TRAP transporter small permease family.</text>
</comment>
<sequence>MKAFADRLDRFVTFVGMAGGWLLFLLAAVVCFDVTTRKFFVFQSTLMQEMEWHIHTVIFFLALGMAYLRGSHVRIDIFRDKMSERARAKLELFGMLFLMLPFTFLLFTYGIDFVMQSYAQNEGSTSMQGIHHRWIIKSIVPTAMVLLFLALLATLIRIVLYLKGLAPAPEAFAKQEIPVAQIDKEAA</sequence>
<dbReference type="InterPro" id="IPR055348">
    <property type="entry name" value="DctQ"/>
</dbReference>
<keyword evidence="7 9" id="KW-0472">Membrane</keyword>
<gene>
    <name evidence="11" type="ORF">Q8947_14410</name>
</gene>
<evidence type="ECO:0000256" key="8">
    <source>
        <dbReference type="ARBA" id="ARBA00038436"/>
    </source>
</evidence>
<protein>
    <recommendedName>
        <fullName evidence="9">TRAP transporter small permease protein</fullName>
    </recommendedName>
</protein>
<reference evidence="11 12" key="1">
    <citation type="submission" date="2023-08" db="EMBL/GenBank/DDBJ databases">
        <title>Alcaligenaceae gen. nov., a novel taxon isolated from the sludge of Yixing Pesticide Factory.</title>
        <authorList>
            <person name="Ruan L."/>
        </authorList>
    </citation>
    <scope>NUCLEOTIDE SEQUENCE [LARGE SCALE GENOMIC DNA]</scope>
    <source>
        <strain evidence="11 12">LG-2</strain>
    </source>
</reference>
<keyword evidence="6 9" id="KW-1133">Transmembrane helix</keyword>
<dbReference type="EMBL" id="JAUZQE010000060">
    <property type="protein sequence ID" value="MDR4127168.1"/>
    <property type="molecule type" value="Genomic_DNA"/>
</dbReference>
<evidence type="ECO:0000313" key="12">
    <source>
        <dbReference type="Proteomes" id="UP001232156"/>
    </source>
</evidence>
<evidence type="ECO:0000256" key="4">
    <source>
        <dbReference type="ARBA" id="ARBA00022519"/>
    </source>
</evidence>
<accession>A0ABU1D9Q0</accession>
<comment type="caution">
    <text evidence="11">The sequence shown here is derived from an EMBL/GenBank/DDBJ whole genome shotgun (WGS) entry which is preliminary data.</text>
</comment>
<feature type="transmembrane region" description="Helical" evidence="9">
    <location>
        <begin position="52"/>
        <end position="69"/>
    </location>
</feature>
<keyword evidence="3" id="KW-1003">Cell membrane</keyword>
<dbReference type="Pfam" id="PF04290">
    <property type="entry name" value="DctQ"/>
    <property type="match status" value="1"/>
</dbReference>
<evidence type="ECO:0000259" key="10">
    <source>
        <dbReference type="Pfam" id="PF04290"/>
    </source>
</evidence>
<keyword evidence="4 9" id="KW-0997">Cell inner membrane</keyword>
<feature type="transmembrane region" description="Helical" evidence="9">
    <location>
        <begin position="134"/>
        <end position="156"/>
    </location>
</feature>
<dbReference type="PANTHER" id="PTHR35011:SF4">
    <property type="entry name" value="SLL1102 PROTEIN"/>
    <property type="match status" value="1"/>
</dbReference>
<evidence type="ECO:0000256" key="1">
    <source>
        <dbReference type="ARBA" id="ARBA00004429"/>
    </source>
</evidence>
<feature type="transmembrane region" description="Helical" evidence="9">
    <location>
        <begin position="12"/>
        <end position="32"/>
    </location>
</feature>
<keyword evidence="5 9" id="KW-0812">Transmembrane</keyword>
<feature type="domain" description="Tripartite ATP-independent periplasmic transporters DctQ component" evidence="10">
    <location>
        <begin position="26"/>
        <end position="159"/>
    </location>
</feature>
<comment type="subcellular location">
    <subcellularLocation>
        <location evidence="1 9">Cell inner membrane</location>
        <topology evidence="1 9">Multi-pass membrane protein</topology>
    </subcellularLocation>
</comment>
<evidence type="ECO:0000256" key="9">
    <source>
        <dbReference type="RuleBase" id="RU369079"/>
    </source>
</evidence>
<keyword evidence="12" id="KW-1185">Reference proteome</keyword>
<evidence type="ECO:0000256" key="3">
    <source>
        <dbReference type="ARBA" id="ARBA00022475"/>
    </source>
</evidence>
<dbReference type="Proteomes" id="UP001232156">
    <property type="component" value="Unassembled WGS sequence"/>
</dbReference>
<evidence type="ECO:0000256" key="2">
    <source>
        <dbReference type="ARBA" id="ARBA00022448"/>
    </source>
</evidence>
<evidence type="ECO:0000313" key="11">
    <source>
        <dbReference type="EMBL" id="MDR4127168.1"/>
    </source>
</evidence>
<dbReference type="InterPro" id="IPR007387">
    <property type="entry name" value="TRAP_DctQ"/>
</dbReference>
<evidence type="ECO:0000256" key="5">
    <source>
        <dbReference type="ARBA" id="ARBA00022692"/>
    </source>
</evidence>
<feature type="transmembrane region" description="Helical" evidence="9">
    <location>
        <begin position="90"/>
        <end position="114"/>
    </location>
</feature>
<keyword evidence="2 9" id="KW-0813">Transport</keyword>
<dbReference type="PANTHER" id="PTHR35011">
    <property type="entry name" value="2,3-DIKETO-L-GULONATE TRAP TRANSPORTER SMALL PERMEASE PROTEIN YIAM"/>
    <property type="match status" value="1"/>
</dbReference>
<comment type="function">
    <text evidence="9">Part of the tripartite ATP-independent periplasmic (TRAP) transport system.</text>
</comment>
<name>A0ABU1D9Q0_9BURK</name>